<dbReference type="HAMAP" id="MF_01914">
    <property type="entry name" value="LPS_assembly_LptA"/>
    <property type="match status" value="1"/>
</dbReference>
<dbReference type="InterPro" id="IPR005653">
    <property type="entry name" value="OstA-like_N"/>
</dbReference>
<accession>A0ABU3A2C8</accession>
<comment type="similarity">
    <text evidence="4">Belongs to the LptA family.</text>
</comment>
<organism evidence="6 7">
    <name type="scientific">Thalassotalea castellviae</name>
    <dbReference type="NCBI Taxonomy" id="3075612"/>
    <lineage>
        <taxon>Bacteria</taxon>
        <taxon>Pseudomonadati</taxon>
        <taxon>Pseudomonadota</taxon>
        <taxon>Gammaproteobacteria</taxon>
        <taxon>Alteromonadales</taxon>
        <taxon>Colwelliaceae</taxon>
        <taxon>Thalassotalea</taxon>
    </lineage>
</organism>
<evidence type="ECO:0000313" key="6">
    <source>
        <dbReference type="EMBL" id="MDT0603253.1"/>
    </source>
</evidence>
<name>A0ABU3A2C8_9GAMM</name>
<dbReference type="Proteomes" id="UP001266357">
    <property type="component" value="Unassembled WGS sequence"/>
</dbReference>
<evidence type="ECO:0000256" key="2">
    <source>
        <dbReference type="ARBA" id="ARBA00022729"/>
    </source>
</evidence>
<evidence type="ECO:0000259" key="5">
    <source>
        <dbReference type="Pfam" id="PF03968"/>
    </source>
</evidence>
<feature type="chain" id="PRO_5044904487" description="Lipopolysaccharide export system protein LptA" evidence="4">
    <location>
        <begin position="29"/>
        <end position="184"/>
    </location>
</feature>
<feature type="signal peptide" evidence="4">
    <location>
        <begin position="1"/>
        <end position="28"/>
    </location>
</feature>
<comment type="subcellular location">
    <subcellularLocation>
        <location evidence="4">Periplasm</location>
    </subcellularLocation>
</comment>
<dbReference type="InterPro" id="IPR014340">
    <property type="entry name" value="LptA"/>
</dbReference>
<comment type="caution">
    <text evidence="6">The sequence shown here is derived from an EMBL/GenBank/DDBJ whole genome shotgun (WGS) entry which is preliminary data.</text>
</comment>
<proteinExistence type="inferred from homology"/>
<dbReference type="EMBL" id="JAVRIF010000003">
    <property type="protein sequence ID" value="MDT0603253.1"/>
    <property type="molecule type" value="Genomic_DNA"/>
</dbReference>
<evidence type="ECO:0000256" key="1">
    <source>
        <dbReference type="ARBA" id="ARBA00022448"/>
    </source>
</evidence>
<feature type="domain" description="Organic solvent tolerance-like N-terminal" evidence="5">
    <location>
        <begin position="38"/>
        <end position="147"/>
    </location>
</feature>
<keyword evidence="3 4" id="KW-0574">Periplasm</keyword>
<reference evidence="6 7" key="1">
    <citation type="submission" date="2023-09" db="EMBL/GenBank/DDBJ databases">
        <authorList>
            <person name="Rey-Velasco X."/>
        </authorList>
    </citation>
    <scope>NUCLEOTIDE SEQUENCE [LARGE SCALE GENOMIC DNA]</scope>
    <source>
        <strain evidence="6 7">W431</strain>
    </source>
</reference>
<dbReference type="Gene3D" id="2.60.450.10">
    <property type="entry name" value="Lipopolysaccharide (LPS) transport protein A like domain"/>
    <property type="match status" value="1"/>
</dbReference>
<dbReference type="PANTHER" id="PTHR36504">
    <property type="entry name" value="LIPOPOLYSACCHARIDE EXPORT SYSTEM PROTEIN LPTA"/>
    <property type="match status" value="1"/>
</dbReference>
<evidence type="ECO:0000256" key="3">
    <source>
        <dbReference type="ARBA" id="ARBA00022764"/>
    </source>
</evidence>
<comment type="function">
    <text evidence="4">Involved in the assembly of lipopolysaccharide (LPS). Required for the translocation of LPS from the inner membrane to the outer membrane. May form a bridge between the inner membrane and the outer membrane, via interactions with LptC and LptD, thereby facilitating LPS transfer across the periplasm.</text>
</comment>
<dbReference type="RefSeq" id="WP_311579102.1">
    <property type="nucleotide sequence ID" value="NZ_JAVRIF010000003.1"/>
</dbReference>
<protein>
    <recommendedName>
        <fullName evidence="4">Lipopolysaccharide export system protein LptA</fullName>
    </recommendedName>
</protein>
<sequence length="184" mass="20408" precursor="true">MKKPYFNLLKTSCLALGVTLSLSYSVIAAKVDLNEEIKIDASRQAADLKNKIFSYIDNVIITQGSLTIKADLVQVVTEATSNEKTYIAKGQPATFEQILEDGTPIYLQANEIKYQPEKNTVMISGNAELRQEGSKVSGTTISYNFLTEQVQASSDDNARVQTVLQPKNLEKKKLDKKSLDNKNK</sequence>
<evidence type="ECO:0000313" key="7">
    <source>
        <dbReference type="Proteomes" id="UP001266357"/>
    </source>
</evidence>
<dbReference type="InterPro" id="IPR052037">
    <property type="entry name" value="LPS_export_LptA"/>
</dbReference>
<keyword evidence="7" id="KW-1185">Reference proteome</keyword>
<keyword evidence="1 4" id="KW-0813">Transport</keyword>
<comment type="subunit">
    <text evidence="4">Component of the lipopolysaccharide transport and assembly complex.</text>
</comment>
<gene>
    <name evidence="4 6" type="primary">lptA</name>
    <name evidence="6" type="ORF">RM573_06560</name>
</gene>
<keyword evidence="2 4" id="KW-0732">Signal</keyword>
<dbReference type="PANTHER" id="PTHR36504:SF1">
    <property type="entry name" value="LIPOPOLYSACCHARIDE EXPORT SYSTEM PROTEIN LPTA"/>
    <property type="match status" value="1"/>
</dbReference>
<dbReference type="NCBIfam" id="TIGR03002">
    <property type="entry name" value="outer_YhbN_LptA"/>
    <property type="match status" value="1"/>
</dbReference>
<dbReference type="Pfam" id="PF03968">
    <property type="entry name" value="LptD_N"/>
    <property type="match status" value="1"/>
</dbReference>
<evidence type="ECO:0000256" key="4">
    <source>
        <dbReference type="HAMAP-Rule" id="MF_01914"/>
    </source>
</evidence>